<reference evidence="2" key="2">
    <citation type="submission" date="2020-10" db="UniProtKB">
        <authorList>
            <consortium name="WormBaseParasite"/>
        </authorList>
    </citation>
    <scope>IDENTIFICATION</scope>
</reference>
<protein>
    <submittedName>
        <fullName evidence="2">Secreted protein</fullName>
    </submittedName>
</protein>
<proteinExistence type="predicted"/>
<dbReference type="WBParaSite" id="Pan_g16699.t1">
    <property type="protein sequence ID" value="Pan_g16699.t1"/>
    <property type="gene ID" value="Pan_g16699"/>
</dbReference>
<dbReference type="AlphaFoldDB" id="A0A7E4V6U1"/>
<keyword evidence="1" id="KW-1185">Reference proteome</keyword>
<evidence type="ECO:0000313" key="2">
    <source>
        <dbReference type="WBParaSite" id="Pan_g16699.t1"/>
    </source>
</evidence>
<accession>A0A7E4V6U1</accession>
<evidence type="ECO:0000313" key="1">
    <source>
        <dbReference type="Proteomes" id="UP000492821"/>
    </source>
</evidence>
<dbReference type="Proteomes" id="UP000492821">
    <property type="component" value="Unassembled WGS sequence"/>
</dbReference>
<organism evidence="1 2">
    <name type="scientific">Panagrellus redivivus</name>
    <name type="common">Microworm</name>
    <dbReference type="NCBI Taxonomy" id="6233"/>
    <lineage>
        <taxon>Eukaryota</taxon>
        <taxon>Metazoa</taxon>
        <taxon>Ecdysozoa</taxon>
        <taxon>Nematoda</taxon>
        <taxon>Chromadorea</taxon>
        <taxon>Rhabditida</taxon>
        <taxon>Tylenchina</taxon>
        <taxon>Panagrolaimomorpha</taxon>
        <taxon>Panagrolaimoidea</taxon>
        <taxon>Panagrolaimidae</taxon>
        <taxon>Panagrellus</taxon>
    </lineage>
</organism>
<name>A0A7E4V6U1_PANRE</name>
<sequence>MLTQNPNTKGIRLQRPPLKLIVVVIALYIPTQCEKCRLKSATMYPPEKWTRRQKSKKTADGMDDGSCFVVVC</sequence>
<reference evidence="1" key="1">
    <citation type="journal article" date="2013" name="Genetics">
        <title>The draft genome and transcriptome of Panagrellus redivivus are shaped by the harsh demands of a free-living lifestyle.</title>
        <authorList>
            <person name="Srinivasan J."/>
            <person name="Dillman A.R."/>
            <person name="Macchietto M.G."/>
            <person name="Heikkinen L."/>
            <person name="Lakso M."/>
            <person name="Fracchia K.M."/>
            <person name="Antoshechkin I."/>
            <person name="Mortazavi A."/>
            <person name="Wong G."/>
            <person name="Sternberg P.W."/>
        </authorList>
    </citation>
    <scope>NUCLEOTIDE SEQUENCE [LARGE SCALE GENOMIC DNA]</scope>
    <source>
        <strain evidence="1">MT8872</strain>
    </source>
</reference>